<dbReference type="AlphaFoldDB" id="A0A8D5FHT9"/>
<dbReference type="Pfam" id="PF02872">
    <property type="entry name" value="5_nucleotid_C"/>
    <property type="match status" value="1"/>
</dbReference>
<protein>
    <submittedName>
        <fullName evidence="2">Multifunctional 2',3'-cyclic-nucleotide 2'-phosphodiesterase/5'-nucleotidase/3'-nucleotidase</fullName>
    </submittedName>
</protein>
<name>A0A8D5FHT9_9BACT</name>
<reference evidence="2" key="1">
    <citation type="submission" date="2020-09" db="EMBL/GenBank/DDBJ databases">
        <title>Desulfogranum mesoprofundum gen. nov., sp. nov., a novel mesophilic, sulfate-reducing chemolithoautotroph isolated from a deep-sea hydrothermal vent chimney in the Suiyo Seamount.</title>
        <authorList>
            <person name="Hashimoto Y."/>
            <person name="Nakagawa S."/>
        </authorList>
    </citation>
    <scope>NUCLEOTIDE SEQUENCE</scope>
    <source>
        <strain evidence="2">KT2</strain>
    </source>
</reference>
<dbReference type="InterPro" id="IPR006179">
    <property type="entry name" value="5_nucleotidase/apyrase"/>
</dbReference>
<dbReference type="InterPro" id="IPR008334">
    <property type="entry name" value="5'-Nucleotdase_C"/>
</dbReference>
<dbReference type="PANTHER" id="PTHR11575:SF24">
    <property type="entry name" value="5'-NUCLEOTIDASE"/>
    <property type="match status" value="1"/>
</dbReference>
<proteinExistence type="predicted"/>
<feature type="domain" description="5'-Nucleotidase C-terminal" evidence="1">
    <location>
        <begin position="213"/>
        <end position="369"/>
    </location>
</feature>
<dbReference type="Proteomes" id="UP000826725">
    <property type="component" value="Chromosome"/>
</dbReference>
<evidence type="ECO:0000313" key="3">
    <source>
        <dbReference type="Proteomes" id="UP000826725"/>
    </source>
</evidence>
<accession>A0A8D5FHT9</accession>
<dbReference type="GO" id="GO:0009166">
    <property type="term" value="P:nucleotide catabolic process"/>
    <property type="evidence" value="ECO:0007669"/>
    <property type="project" value="InterPro"/>
</dbReference>
<dbReference type="GO" id="GO:0016787">
    <property type="term" value="F:hydrolase activity"/>
    <property type="evidence" value="ECO:0007669"/>
    <property type="project" value="InterPro"/>
</dbReference>
<keyword evidence="3" id="KW-1185">Reference proteome</keyword>
<dbReference type="KEGG" id="dbk:DGMP_25650"/>
<sequence>MVTLLNTLEPDLFAIAKNEFTFKEDELTLRTTEANFPFLNSNLIDPLTGSCIEGVLPSLILKVGHYSIGVMALVDTDVISDYMPERVKPADTRSTIYKYSHLLRQQGADLIFLLADFQIKDAPYLLTQKIVDFILINGRNIIVPFKGSDNYYELNDLGSVVSMLDITLMDNGNKFSWTNENKAISLAEFPEDHQVAALITSDLQQISGILNTVIGETLTPIDTRRNNVRSRENGFCNYIADTIRTFYRSDIALINGGGVRGNREYPAGSKLTRGDIHREIPFRNHVVNIEITGRQLLESLENGLSGISELKGRFPHVSGMTVQYNPKNPPGRRVVKVTVAGKPLDPEKSYTMATLDYLTGGGDGYSVLKNCKHLAKVRGGRLLWEYVRDRIVEQKTISPRTDGRMKIFINNKS</sequence>
<evidence type="ECO:0000259" key="1">
    <source>
        <dbReference type="Pfam" id="PF02872"/>
    </source>
</evidence>
<organism evidence="2 3">
    <name type="scientific">Desulfomarina profundi</name>
    <dbReference type="NCBI Taxonomy" id="2772557"/>
    <lineage>
        <taxon>Bacteria</taxon>
        <taxon>Pseudomonadati</taxon>
        <taxon>Thermodesulfobacteriota</taxon>
        <taxon>Desulfobulbia</taxon>
        <taxon>Desulfobulbales</taxon>
        <taxon>Desulfobulbaceae</taxon>
        <taxon>Desulfomarina</taxon>
    </lineage>
</organism>
<dbReference type="PANTHER" id="PTHR11575">
    <property type="entry name" value="5'-NUCLEOTIDASE-RELATED"/>
    <property type="match status" value="1"/>
</dbReference>
<evidence type="ECO:0000313" key="2">
    <source>
        <dbReference type="EMBL" id="BCL61872.1"/>
    </source>
</evidence>
<gene>
    <name evidence="2" type="ORF">DGMP_25650</name>
</gene>
<dbReference type="EMBL" id="AP024086">
    <property type="protein sequence ID" value="BCL61872.1"/>
    <property type="molecule type" value="Genomic_DNA"/>
</dbReference>